<dbReference type="InterPro" id="IPR054765">
    <property type="entry name" value="SLBB_dom"/>
</dbReference>
<dbReference type="InterPro" id="IPR011538">
    <property type="entry name" value="Nuo51_FMN-bd"/>
</dbReference>
<dbReference type="InterPro" id="IPR001949">
    <property type="entry name" value="NADH-UbQ_OxRdtase_51kDa_CS"/>
</dbReference>
<dbReference type="Gene3D" id="2.130.10.10">
    <property type="entry name" value="YVTN repeat-like/Quinoprotein amine dehydrogenase"/>
    <property type="match status" value="2"/>
</dbReference>
<dbReference type="InParanoid" id="A0A286UV42"/>
<dbReference type="PROSITE" id="PS50294">
    <property type="entry name" value="WD_REPEATS_REGION"/>
    <property type="match status" value="5"/>
</dbReference>
<dbReference type="PROSITE" id="PS00644">
    <property type="entry name" value="COMPLEX1_51K_1"/>
    <property type="match status" value="1"/>
</dbReference>
<comment type="function">
    <text evidence="15">Required for 3'-end cleavage and polyadenylation of pre-mRNAs. Also involved in chromosome segregation where it has a role in chromosome attachment to the mitotic spindle.</text>
</comment>
<dbReference type="PROSITE" id="PS50082">
    <property type="entry name" value="WD_REPEATS_2"/>
    <property type="match status" value="6"/>
</dbReference>
<dbReference type="PANTHER" id="PTHR11780:SF10">
    <property type="entry name" value="NADH DEHYDROGENASE [UBIQUINONE] FLAVOPROTEIN 1, MITOCHONDRIAL"/>
    <property type="match status" value="1"/>
</dbReference>
<dbReference type="GO" id="GO:0046872">
    <property type="term" value="F:metal ion binding"/>
    <property type="evidence" value="ECO:0007669"/>
    <property type="project" value="UniProtKB-KW"/>
</dbReference>
<feature type="repeat" description="WD" evidence="17">
    <location>
        <begin position="702"/>
        <end position="743"/>
    </location>
</feature>
<dbReference type="SMART" id="SM00320">
    <property type="entry name" value="WD40"/>
    <property type="match status" value="7"/>
</dbReference>
<dbReference type="PRINTS" id="PR00320">
    <property type="entry name" value="GPROTEINBRPT"/>
</dbReference>
<dbReference type="Gene3D" id="3.10.20.600">
    <property type="match status" value="1"/>
</dbReference>
<dbReference type="AlphaFoldDB" id="A0A286UV42"/>
<evidence type="ECO:0000256" key="17">
    <source>
        <dbReference type="PROSITE-ProRule" id="PRU00221"/>
    </source>
</evidence>
<dbReference type="SUPFAM" id="SSF140490">
    <property type="entry name" value="Nqo1C-terminal domain-like"/>
    <property type="match status" value="1"/>
</dbReference>
<organism evidence="20 21">
    <name type="scientific">Pyrrhoderma noxium</name>
    <dbReference type="NCBI Taxonomy" id="2282107"/>
    <lineage>
        <taxon>Eukaryota</taxon>
        <taxon>Fungi</taxon>
        <taxon>Dikarya</taxon>
        <taxon>Basidiomycota</taxon>
        <taxon>Agaricomycotina</taxon>
        <taxon>Agaricomycetes</taxon>
        <taxon>Hymenochaetales</taxon>
        <taxon>Hymenochaetaceae</taxon>
        <taxon>Pyrrhoderma</taxon>
    </lineage>
</organism>
<dbReference type="STRING" id="2282107.A0A286UV42"/>
<evidence type="ECO:0000256" key="1">
    <source>
        <dbReference type="ARBA" id="ARBA00001917"/>
    </source>
</evidence>
<feature type="compositionally biased region" description="Gly residues" evidence="18">
    <location>
        <begin position="1066"/>
        <end position="1080"/>
    </location>
</feature>
<feature type="repeat" description="WD" evidence="17">
    <location>
        <begin position="786"/>
        <end position="818"/>
    </location>
</feature>
<feature type="region of interest" description="Disordered" evidence="18">
    <location>
        <begin position="999"/>
        <end position="1088"/>
    </location>
</feature>
<accession>A0A286UV42</accession>
<keyword evidence="21" id="KW-1185">Reference proteome</keyword>
<dbReference type="InterPro" id="IPR020472">
    <property type="entry name" value="WD40_PAC1"/>
</dbReference>
<keyword evidence="5" id="KW-0004">4Fe-4S</keyword>
<evidence type="ECO:0000256" key="14">
    <source>
        <dbReference type="ARBA" id="ARBA00023242"/>
    </source>
</evidence>
<keyword evidence="13" id="KW-0411">Iron-sulfur</keyword>
<dbReference type="InterPro" id="IPR019575">
    <property type="entry name" value="Nuop51_4Fe4S-bd"/>
</dbReference>
<dbReference type="GO" id="GO:0010181">
    <property type="term" value="F:FMN binding"/>
    <property type="evidence" value="ECO:0007669"/>
    <property type="project" value="InterPro"/>
</dbReference>
<feature type="region of interest" description="Disordered" evidence="18">
    <location>
        <begin position="885"/>
        <end position="917"/>
    </location>
</feature>
<feature type="compositionally biased region" description="Polar residues" evidence="18">
    <location>
        <begin position="934"/>
        <end position="946"/>
    </location>
</feature>
<feature type="region of interest" description="Disordered" evidence="18">
    <location>
        <begin position="934"/>
        <end position="956"/>
    </location>
</feature>
<dbReference type="FunFam" id="2.130.10.10:FF:000069">
    <property type="entry name" value="WD repeat domain 33"/>
    <property type="match status" value="1"/>
</dbReference>
<evidence type="ECO:0000256" key="2">
    <source>
        <dbReference type="ARBA" id="ARBA00001966"/>
    </source>
</evidence>
<keyword evidence="9" id="KW-0507">mRNA processing</keyword>
<dbReference type="Gene3D" id="3.40.50.11540">
    <property type="entry name" value="NADH-ubiquinone oxidoreductase 51kDa subunit"/>
    <property type="match status" value="1"/>
</dbReference>
<dbReference type="SUPFAM" id="SSF142019">
    <property type="entry name" value="Nqo1 FMN-binding domain-like"/>
    <property type="match status" value="1"/>
</dbReference>
<dbReference type="Pfam" id="PF22461">
    <property type="entry name" value="SLBB_2"/>
    <property type="match status" value="1"/>
</dbReference>
<evidence type="ECO:0000313" key="21">
    <source>
        <dbReference type="Proteomes" id="UP000217199"/>
    </source>
</evidence>
<dbReference type="PANTHER" id="PTHR11780">
    <property type="entry name" value="NADH-UBIQUINONE OXIDOREDUCTASE FLAVOPROTEIN 1 NDUFV1"/>
    <property type="match status" value="1"/>
</dbReference>
<evidence type="ECO:0000259" key="19">
    <source>
        <dbReference type="SMART" id="SM00928"/>
    </source>
</evidence>
<dbReference type="SMART" id="SM00928">
    <property type="entry name" value="NADH_4Fe-4S"/>
    <property type="match status" value="1"/>
</dbReference>
<comment type="caution">
    <text evidence="20">The sequence shown here is derived from an EMBL/GenBank/DDBJ whole genome shotgun (WGS) entry which is preliminary data.</text>
</comment>
<keyword evidence="10" id="KW-0479">Metal-binding</keyword>
<reference evidence="20 21" key="1">
    <citation type="journal article" date="2017" name="Mol. Ecol.">
        <title>Comparative and population genomic landscape of Phellinus noxius: A hypervariable fungus causing root rot in trees.</title>
        <authorList>
            <person name="Chung C.L."/>
            <person name="Lee T.J."/>
            <person name="Akiba M."/>
            <person name="Lee H.H."/>
            <person name="Kuo T.H."/>
            <person name="Liu D."/>
            <person name="Ke H.M."/>
            <person name="Yokoi T."/>
            <person name="Roa M.B."/>
            <person name="Lu M.J."/>
            <person name="Chang Y.Y."/>
            <person name="Ann P.J."/>
            <person name="Tsai J.N."/>
            <person name="Chen C.Y."/>
            <person name="Tzean S.S."/>
            <person name="Ota Y."/>
            <person name="Hattori T."/>
            <person name="Sahashi N."/>
            <person name="Liou R.F."/>
            <person name="Kikuchi T."/>
            <person name="Tsai I.J."/>
        </authorList>
    </citation>
    <scope>NUCLEOTIDE SEQUENCE [LARGE SCALE GENOMIC DNA]</scope>
    <source>
        <strain evidence="20 21">FFPRI411160</strain>
    </source>
</reference>
<protein>
    <recommendedName>
        <fullName evidence="16">Polyadenylation factor subunit 2</fullName>
    </recommendedName>
</protein>
<dbReference type="Pfam" id="PF01512">
    <property type="entry name" value="Complex1_51K"/>
    <property type="match status" value="1"/>
</dbReference>
<evidence type="ECO:0000256" key="10">
    <source>
        <dbReference type="ARBA" id="ARBA00022723"/>
    </source>
</evidence>
<keyword evidence="12" id="KW-0408">Iron</keyword>
<dbReference type="Pfam" id="PF00400">
    <property type="entry name" value="WD40"/>
    <property type="match status" value="7"/>
</dbReference>
<dbReference type="EMBL" id="NBII01000001">
    <property type="protein sequence ID" value="PAV23448.1"/>
    <property type="molecule type" value="Genomic_DNA"/>
</dbReference>
<dbReference type="Pfam" id="PF10589">
    <property type="entry name" value="NADH_4Fe-4S"/>
    <property type="match status" value="1"/>
</dbReference>
<dbReference type="PROSITE" id="PS00645">
    <property type="entry name" value="COMPLEX1_51K_2"/>
    <property type="match status" value="1"/>
</dbReference>
<keyword evidence="11" id="KW-0677">Repeat</keyword>
<comment type="similarity">
    <text evidence="4">Belongs to the complex I 51 kDa subunit family.</text>
</comment>
<dbReference type="InterPro" id="IPR001680">
    <property type="entry name" value="WD40_rpt"/>
</dbReference>
<evidence type="ECO:0000256" key="11">
    <source>
        <dbReference type="ARBA" id="ARBA00022737"/>
    </source>
</evidence>
<comment type="cofactor">
    <cofactor evidence="1">
        <name>FMN</name>
        <dbReference type="ChEBI" id="CHEBI:58210"/>
    </cofactor>
</comment>
<dbReference type="InterPro" id="IPR036322">
    <property type="entry name" value="WD40_repeat_dom_sf"/>
</dbReference>
<feature type="compositionally biased region" description="Polar residues" evidence="18">
    <location>
        <begin position="1019"/>
        <end position="1035"/>
    </location>
</feature>
<dbReference type="GO" id="GO:0006397">
    <property type="term" value="P:mRNA processing"/>
    <property type="evidence" value="ECO:0007669"/>
    <property type="project" value="UniProtKB-KW"/>
</dbReference>
<proteinExistence type="inferred from homology"/>
<evidence type="ECO:0000256" key="3">
    <source>
        <dbReference type="ARBA" id="ARBA00004123"/>
    </source>
</evidence>
<dbReference type="GO" id="GO:0008137">
    <property type="term" value="F:NADH dehydrogenase (ubiquinone) activity"/>
    <property type="evidence" value="ECO:0007669"/>
    <property type="project" value="InterPro"/>
</dbReference>
<keyword evidence="8" id="KW-0288">FMN</keyword>
<feature type="repeat" description="WD" evidence="17">
    <location>
        <begin position="660"/>
        <end position="701"/>
    </location>
</feature>
<feature type="domain" description="NADH-ubiquinone oxidoreductase 51kDa subunit iron-sulphur binding" evidence="19">
    <location>
        <begin position="322"/>
        <end position="367"/>
    </location>
</feature>
<evidence type="ECO:0000256" key="18">
    <source>
        <dbReference type="SAM" id="MobiDB-lite"/>
    </source>
</evidence>
<dbReference type="GO" id="GO:0051539">
    <property type="term" value="F:4 iron, 4 sulfur cluster binding"/>
    <property type="evidence" value="ECO:0007669"/>
    <property type="project" value="UniProtKB-KW"/>
</dbReference>
<feature type="repeat" description="WD" evidence="17">
    <location>
        <begin position="850"/>
        <end position="881"/>
    </location>
</feature>
<evidence type="ECO:0000256" key="15">
    <source>
        <dbReference type="ARBA" id="ARBA00025498"/>
    </source>
</evidence>
<comment type="subcellular location">
    <subcellularLocation>
        <location evidence="3">Nucleus</location>
    </subcellularLocation>
</comment>
<dbReference type="SUPFAM" id="SSF142984">
    <property type="entry name" value="Nqo1 middle domain-like"/>
    <property type="match status" value="1"/>
</dbReference>
<dbReference type="Proteomes" id="UP000217199">
    <property type="component" value="Unassembled WGS sequence"/>
</dbReference>
<evidence type="ECO:0000256" key="5">
    <source>
        <dbReference type="ARBA" id="ARBA00022485"/>
    </source>
</evidence>
<keyword evidence="14" id="KW-0539">Nucleus</keyword>
<dbReference type="OrthoDB" id="42889at2759"/>
<comment type="cofactor">
    <cofactor evidence="2">
        <name>[4Fe-4S] cluster</name>
        <dbReference type="ChEBI" id="CHEBI:49883"/>
    </cofactor>
</comment>
<gene>
    <name evidence="20" type="ORF">PNOK_0051600</name>
</gene>
<evidence type="ECO:0000313" key="20">
    <source>
        <dbReference type="EMBL" id="PAV23448.1"/>
    </source>
</evidence>
<feature type="repeat" description="WD" evidence="17">
    <location>
        <begin position="584"/>
        <end position="609"/>
    </location>
</feature>
<feature type="repeat" description="WD" evidence="17">
    <location>
        <begin position="744"/>
        <end position="785"/>
    </location>
</feature>
<name>A0A286UV42_9AGAM</name>
<dbReference type="SUPFAM" id="SSF50978">
    <property type="entry name" value="WD40 repeat-like"/>
    <property type="match status" value="1"/>
</dbReference>
<dbReference type="InterPro" id="IPR037225">
    <property type="entry name" value="Nuo51_FMN-bd_sf"/>
</dbReference>
<dbReference type="InterPro" id="IPR015943">
    <property type="entry name" value="WD40/YVTN_repeat-like_dom_sf"/>
</dbReference>
<keyword evidence="6 17" id="KW-0853">WD repeat</keyword>
<evidence type="ECO:0000256" key="7">
    <source>
        <dbReference type="ARBA" id="ARBA00022630"/>
    </source>
</evidence>
<feature type="compositionally biased region" description="Gly residues" evidence="18">
    <location>
        <begin position="999"/>
        <end position="1015"/>
    </location>
</feature>
<dbReference type="InterPro" id="IPR050837">
    <property type="entry name" value="ComplexI_51kDa_subunit"/>
</dbReference>
<evidence type="ECO:0000256" key="4">
    <source>
        <dbReference type="ARBA" id="ARBA00007523"/>
    </source>
</evidence>
<evidence type="ECO:0000256" key="6">
    <source>
        <dbReference type="ARBA" id="ARBA00022574"/>
    </source>
</evidence>
<feature type="compositionally biased region" description="Acidic residues" evidence="18">
    <location>
        <begin position="907"/>
        <end position="917"/>
    </location>
</feature>
<evidence type="ECO:0000256" key="13">
    <source>
        <dbReference type="ARBA" id="ARBA00023014"/>
    </source>
</evidence>
<dbReference type="Gene3D" id="1.20.1440.230">
    <property type="entry name" value="NADH-ubiquinone oxidoreductase 51kDa subunit, iron-sulphur binding domain"/>
    <property type="match status" value="1"/>
</dbReference>
<evidence type="ECO:0000256" key="12">
    <source>
        <dbReference type="ARBA" id="ARBA00023004"/>
    </source>
</evidence>
<sequence>MFNRAAAASRPLRTKAGRSFATVADTPVRRYGGLKDQDRIFQNAYCRHDHGIKGAMSRGFGIAWSWGAGFPSGLKWSFMNKPGWEKDPRPRYLVVNADEGEPGTCKDREILRGDPHKLVEGCLIAGRAMNANAAYIYIRGEFFQEADHLQQAINEAYKAGLIGKNACGSGYDFDVYIHRGAGAYVCGEETALIESIEGKQGKPRLKPPFPADVGLFGCPTTVANVETVSVAPTICRRGASWFASFGRERNQGTKLFCISGHVNNPCVVEEEMSIPLKELIERHCGGVRGGWDNLLGIVPGGNAQSGLGTGAVIVMDKSTDVVAAIARFAHFYKHESCGQCTPCREGTTWMMKMMDRFVEGRGHRREIDMLLELSKQIEGRTICALGDAAAWPIQGLMRHFRPEVEARIDAYRAKHGPVLFGGRLKSEEDPSLALPDNLEHRDLLPEPPLPHVKMTDSLPVLMPQASLLRSSDNDWVPTRYKLPPGPPPMDEHRQDIAIAAARQLIDGKALKKTRPRRTVDYGGAMGHWIMNRKSRPSPNYIPYIRPAPPFIVDLLPPKAYPNNPSTSLTTKFIHTSTNKIRCPVNCVVWTPEGRRVLTGSTSGEFTLWNGLTFNFETILQAHDSAIRTLRFTHAGTYLASADQSGVIKYFQPNMNNLTAWQAHREAVRDISFAPDDRRFATASDDSTVRIWDFEESKEERVLSGHGWDVRCVQWHPTKGLLASGSKDNLVKFWDPRTGTCLSTLHHHKNTIQALGWSPNGDLVATASRDQTVRLFDIRAMKEFRVLKGHKKEVCSLAWHPLHPILVTGGSEGSLLYWDTAAPEPPFSALVSSASSSTPPIPGIGPRATLAQAHDSNVWSLAFHPLGHLLASASNDHTTRFWARERPGDATSTFSGGGARPPPQGEGEGVEEEDGGDEEEMMALPGFAFIGQQQHGQNTSLNQSHGQDGSLGWESQLPGLSGINSVNGSQRRNGINAGSGAESVPGLNASIPGLGGNIPGLSSAGGGDDGGLGIPGLGRSVSQETNQRQGAGQNSSQDDGYGGDWNGGGGQLGNGARDRDRDRGYSYGRGGGTTGTRGGRWSGQRRGRY</sequence>
<evidence type="ECO:0000256" key="8">
    <source>
        <dbReference type="ARBA" id="ARBA00022643"/>
    </source>
</evidence>
<feature type="compositionally biased region" description="Gly residues" evidence="18">
    <location>
        <begin position="1039"/>
        <end position="1052"/>
    </location>
</feature>
<dbReference type="FunFam" id="1.20.1440.230:FF:000001">
    <property type="entry name" value="Mitochondrial NADH dehydrogenase flavoprotein 1"/>
    <property type="match status" value="1"/>
</dbReference>
<dbReference type="CDD" id="cd00200">
    <property type="entry name" value="WD40"/>
    <property type="match status" value="1"/>
</dbReference>
<evidence type="ECO:0000256" key="16">
    <source>
        <dbReference type="ARBA" id="ARBA00026154"/>
    </source>
</evidence>
<dbReference type="InterPro" id="IPR037207">
    <property type="entry name" value="Nuop51_4Fe4S-bd_sf"/>
</dbReference>
<dbReference type="NCBIfam" id="NF010120">
    <property type="entry name" value="PRK13596.1"/>
    <property type="match status" value="1"/>
</dbReference>
<dbReference type="FunFam" id="3.40.50.11540:FF:000001">
    <property type="entry name" value="NADH dehydrogenase [ubiquinone] flavoprotein 1, mitochondrial"/>
    <property type="match status" value="1"/>
</dbReference>
<keyword evidence="7" id="KW-0285">Flavoprotein</keyword>
<dbReference type="GO" id="GO:0005634">
    <property type="term" value="C:nucleus"/>
    <property type="evidence" value="ECO:0007669"/>
    <property type="project" value="UniProtKB-SubCell"/>
</dbReference>
<evidence type="ECO:0000256" key="9">
    <source>
        <dbReference type="ARBA" id="ARBA00022664"/>
    </source>
</evidence>